<name>A0ABN1RRH4_9ACTN</name>
<proteinExistence type="predicted"/>
<feature type="transmembrane region" description="Helical" evidence="1">
    <location>
        <begin position="12"/>
        <end position="30"/>
    </location>
</feature>
<keyword evidence="1" id="KW-1133">Transmembrane helix</keyword>
<dbReference type="EMBL" id="BAAAHK010000024">
    <property type="protein sequence ID" value="GAA0962255.1"/>
    <property type="molecule type" value="Genomic_DNA"/>
</dbReference>
<protein>
    <submittedName>
        <fullName evidence="2">Uncharacterized protein</fullName>
    </submittedName>
</protein>
<evidence type="ECO:0000256" key="1">
    <source>
        <dbReference type="SAM" id="Phobius"/>
    </source>
</evidence>
<accession>A0ABN1RRH4</accession>
<keyword evidence="3" id="KW-1185">Reference proteome</keyword>
<keyword evidence="1" id="KW-0812">Transmembrane</keyword>
<gene>
    <name evidence="2" type="ORF">GCM10009554_79750</name>
</gene>
<evidence type="ECO:0000313" key="3">
    <source>
        <dbReference type="Proteomes" id="UP001500542"/>
    </source>
</evidence>
<feature type="transmembrane region" description="Helical" evidence="1">
    <location>
        <begin position="36"/>
        <end position="56"/>
    </location>
</feature>
<dbReference type="Proteomes" id="UP001500542">
    <property type="component" value="Unassembled WGS sequence"/>
</dbReference>
<organism evidence="2 3">
    <name type="scientific">Kribbella koreensis</name>
    <dbReference type="NCBI Taxonomy" id="57909"/>
    <lineage>
        <taxon>Bacteria</taxon>
        <taxon>Bacillati</taxon>
        <taxon>Actinomycetota</taxon>
        <taxon>Actinomycetes</taxon>
        <taxon>Propionibacteriales</taxon>
        <taxon>Kribbellaceae</taxon>
        <taxon>Kribbella</taxon>
    </lineage>
</organism>
<sequence>MGPFDKLLVQHLLIAVAGSLILVAAFALAGTQPRPLWFVAMGLAIGFGSLVLRLIAPQILESSWPARYDEKLTARRGRHSDNRTQFLATWIQESDRERRAGEGSMTFTRRIRPLLLELTVDRLVHRHGVDPELEPDRAREVAGEQLWDLISGTEARTATRAEIELAVQTIEKL</sequence>
<evidence type="ECO:0000313" key="2">
    <source>
        <dbReference type="EMBL" id="GAA0962255.1"/>
    </source>
</evidence>
<keyword evidence="1" id="KW-0472">Membrane</keyword>
<reference evidence="2 3" key="1">
    <citation type="journal article" date="2019" name="Int. J. Syst. Evol. Microbiol.">
        <title>The Global Catalogue of Microorganisms (GCM) 10K type strain sequencing project: providing services to taxonomists for standard genome sequencing and annotation.</title>
        <authorList>
            <consortium name="The Broad Institute Genomics Platform"/>
            <consortium name="The Broad Institute Genome Sequencing Center for Infectious Disease"/>
            <person name="Wu L."/>
            <person name="Ma J."/>
        </authorList>
    </citation>
    <scope>NUCLEOTIDE SEQUENCE [LARGE SCALE GENOMIC DNA]</scope>
    <source>
        <strain evidence="2 3">JCM 10977</strain>
    </source>
</reference>
<comment type="caution">
    <text evidence="2">The sequence shown here is derived from an EMBL/GenBank/DDBJ whole genome shotgun (WGS) entry which is preliminary data.</text>
</comment>